<dbReference type="AlphaFoldDB" id="A0A554VD89"/>
<dbReference type="NCBIfam" id="TIGR02436">
    <property type="entry name" value="four helix bundle protein"/>
    <property type="match status" value="1"/>
</dbReference>
<gene>
    <name evidence="1" type="ORF">FOF46_24955</name>
</gene>
<dbReference type="PIRSF" id="PIRSF035652">
    <property type="entry name" value="CHP02436"/>
    <property type="match status" value="1"/>
</dbReference>
<dbReference type="InterPro" id="IPR012657">
    <property type="entry name" value="23S_rRNA-intervening_sequence"/>
</dbReference>
<dbReference type="InterPro" id="IPR036583">
    <property type="entry name" value="23S_rRNA_IVS_sf"/>
</dbReference>
<protein>
    <submittedName>
        <fullName evidence="1">Four helix bundle protein</fullName>
    </submittedName>
</protein>
<dbReference type="Pfam" id="PF05635">
    <property type="entry name" value="23S_rRNA_IVP"/>
    <property type="match status" value="1"/>
</dbReference>
<dbReference type="Proteomes" id="UP000318833">
    <property type="component" value="Unassembled WGS sequence"/>
</dbReference>
<evidence type="ECO:0000313" key="1">
    <source>
        <dbReference type="EMBL" id="TSE04814.1"/>
    </source>
</evidence>
<dbReference type="SUPFAM" id="SSF158446">
    <property type="entry name" value="IVS-encoded protein-like"/>
    <property type="match status" value="1"/>
</dbReference>
<comment type="caution">
    <text evidence="1">The sequence shown here is derived from an EMBL/GenBank/DDBJ whole genome shotgun (WGS) entry which is preliminary data.</text>
</comment>
<organism evidence="1 2">
    <name type="scientific">Aquimarina algiphila</name>
    <dbReference type="NCBI Taxonomy" id="2047982"/>
    <lineage>
        <taxon>Bacteria</taxon>
        <taxon>Pseudomonadati</taxon>
        <taxon>Bacteroidota</taxon>
        <taxon>Flavobacteriia</taxon>
        <taxon>Flavobacteriales</taxon>
        <taxon>Flavobacteriaceae</taxon>
        <taxon>Aquimarina</taxon>
    </lineage>
</organism>
<dbReference type="OrthoDB" id="285993at2"/>
<accession>A0A554VD89</accession>
<sequence length="120" mass="13844">MEKIEFIKQFKNRTKKLSVDIILMYNTLKKTEATKVIGYQIIKSATSTAANYRASCISRSKKEFYSKISITVEEADETVFWLEILRDSELASRKIIDPLLKEAEEIVKVVSKARKNTSFD</sequence>
<dbReference type="EMBL" id="VLNR01000071">
    <property type="protein sequence ID" value="TSE04814.1"/>
    <property type="molecule type" value="Genomic_DNA"/>
</dbReference>
<name>A0A554VD89_9FLAO</name>
<evidence type="ECO:0000313" key="2">
    <source>
        <dbReference type="Proteomes" id="UP000318833"/>
    </source>
</evidence>
<keyword evidence="2" id="KW-1185">Reference proteome</keyword>
<dbReference type="Gene3D" id="1.20.1440.60">
    <property type="entry name" value="23S rRNA-intervening sequence"/>
    <property type="match status" value="1"/>
</dbReference>
<dbReference type="PANTHER" id="PTHR38471">
    <property type="entry name" value="FOUR HELIX BUNDLE PROTEIN"/>
    <property type="match status" value="1"/>
</dbReference>
<dbReference type="PANTHER" id="PTHR38471:SF2">
    <property type="entry name" value="FOUR HELIX BUNDLE PROTEIN"/>
    <property type="match status" value="1"/>
</dbReference>
<reference evidence="1 2" key="1">
    <citation type="submission" date="2019-07" db="EMBL/GenBank/DDBJ databases">
        <title>The draft genome sequence of Aquimarina algiphila M91.</title>
        <authorList>
            <person name="Meng X."/>
        </authorList>
    </citation>
    <scope>NUCLEOTIDE SEQUENCE [LARGE SCALE GENOMIC DNA]</scope>
    <source>
        <strain evidence="1 2">M91</strain>
    </source>
</reference>
<dbReference type="RefSeq" id="WP_143918343.1">
    <property type="nucleotide sequence ID" value="NZ_CANMIK010000068.1"/>
</dbReference>
<proteinExistence type="predicted"/>